<feature type="region of interest" description="Disordered" evidence="1">
    <location>
        <begin position="232"/>
        <end position="269"/>
    </location>
</feature>
<sequence>MPNHKLNTRPQTPTRVERFNKQPLLIVAALCVMSLCSCAELSFLRLSKQKVPHEATAADPAVECLCVWQPAEGKGVNGLPTRGFAGQILFFTRSNNTPVSVNGQSRIYVFDDGGTPDEQVKPLHQFDFEPGVWDAHLHYGMLGPTYNVFVPYTREGDRTAKCQLQVRFTPSDGSQPLFSEKATITLPSKHLTKDDWEGATTPKPELSGENGETGEIATGVKTVSLRAGSGTIEPDLTLSEQPNDQSTQTLAHPRKEPHTSASPIQQTGFKHVPAATVTRHPAKSSVPTARRRMRIPATMDNAHDFTRSSHSLDDDSERPVLPTVRLGQNTSQHPLLRTQNVDRK</sequence>
<feature type="region of interest" description="Disordered" evidence="1">
    <location>
        <begin position="189"/>
        <end position="219"/>
    </location>
</feature>
<proteinExistence type="predicted"/>
<dbReference type="OrthoDB" id="282702at2"/>
<evidence type="ECO:0000256" key="1">
    <source>
        <dbReference type="SAM" id="MobiDB-lite"/>
    </source>
</evidence>
<protein>
    <submittedName>
        <fullName evidence="2">Uncharacterized protein</fullName>
    </submittedName>
</protein>
<accession>A0A517R256</accession>
<dbReference type="AlphaFoldDB" id="A0A517R256"/>
<evidence type="ECO:0000313" key="3">
    <source>
        <dbReference type="Proteomes" id="UP000317318"/>
    </source>
</evidence>
<dbReference type="Proteomes" id="UP000317318">
    <property type="component" value="Chromosome"/>
</dbReference>
<keyword evidence="3" id="KW-1185">Reference proteome</keyword>
<reference evidence="2 3" key="1">
    <citation type="submission" date="2019-02" db="EMBL/GenBank/DDBJ databases">
        <title>Deep-cultivation of Planctomycetes and their phenomic and genomic characterization uncovers novel biology.</title>
        <authorList>
            <person name="Wiegand S."/>
            <person name="Jogler M."/>
            <person name="Boedeker C."/>
            <person name="Pinto D."/>
            <person name="Vollmers J."/>
            <person name="Rivas-Marin E."/>
            <person name="Kohn T."/>
            <person name="Peeters S.H."/>
            <person name="Heuer A."/>
            <person name="Rast P."/>
            <person name="Oberbeckmann S."/>
            <person name="Bunk B."/>
            <person name="Jeske O."/>
            <person name="Meyerdierks A."/>
            <person name="Storesund J.E."/>
            <person name="Kallscheuer N."/>
            <person name="Luecker S."/>
            <person name="Lage O.M."/>
            <person name="Pohl T."/>
            <person name="Merkel B.J."/>
            <person name="Hornburger P."/>
            <person name="Mueller R.-W."/>
            <person name="Bruemmer F."/>
            <person name="Labrenz M."/>
            <person name="Spormann A.M."/>
            <person name="Op den Camp H."/>
            <person name="Overmann J."/>
            <person name="Amann R."/>
            <person name="Jetten M.S.M."/>
            <person name="Mascher T."/>
            <person name="Medema M.H."/>
            <person name="Devos D.P."/>
            <person name="Kaster A.-K."/>
            <person name="Ovreas L."/>
            <person name="Rohde M."/>
            <person name="Galperin M.Y."/>
            <person name="Jogler C."/>
        </authorList>
    </citation>
    <scope>NUCLEOTIDE SEQUENCE [LARGE SCALE GENOMIC DNA]</scope>
    <source>
        <strain evidence="2 3">Pan189</strain>
    </source>
</reference>
<feature type="compositionally biased region" description="Basic and acidic residues" evidence="1">
    <location>
        <begin position="301"/>
        <end position="313"/>
    </location>
</feature>
<dbReference type="EMBL" id="CP036268">
    <property type="protein sequence ID" value="QDT37952.1"/>
    <property type="molecule type" value="Genomic_DNA"/>
</dbReference>
<name>A0A517R256_9PLAN</name>
<gene>
    <name evidence="2" type="ORF">Pan189_23350</name>
</gene>
<organism evidence="2 3">
    <name type="scientific">Stratiformator vulcanicus</name>
    <dbReference type="NCBI Taxonomy" id="2527980"/>
    <lineage>
        <taxon>Bacteria</taxon>
        <taxon>Pseudomonadati</taxon>
        <taxon>Planctomycetota</taxon>
        <taxon>Planctomycetia</taxon>
        <taxon>Planctomycetales</taxon>
        <taxon>Planctomycetaceae</taxon>
        <taxon>Stratiformator</taxon>
    </lineage>
</organism>
<dbReference type="RefSeq" id="WP_145364026.1">
    <property type="nucleotide sequence ID" value="NZ_CP036268.1"/>
</dbReference>
<feature type="compositionally biased region" description="Polar residues" evidence="1">
    <location>
        <begin position="326"/>
        <end position="344"/>
    </location>
</feature>
<dbReference type="KEGG" id="svp:Pan189_23350"/>
<feature type="compositionally biased region" description="Polar residues" evidence="1">
    <location>
        <begin position="238"/>
        <end position="250"/>
    </location>
</feature>
<feature type="compositionally biased region" description="Polar residues" evidence="1">
    <location>
        <begin position="259"/>
        <end position="268"/>
    </location>
</feature>
<evidence type="ECO:0000313" key="2">
    <source>
        <dbReference type="EMBL" id="QDT37952.1"/>
    </source>
</evidence>
<feature type="region of interest" description="Disordered" evidence="1">
    <location>
        <begin position="299"/>
        <end position="344"/>
    </location>
</feature>